<evidence type="ECO:0000259" key="2">
    <source>
        <dbReference type="Pfam" id="PF18142"/>
    </source>
</evidence>
<name>A0ABP1DJW7_9APHY</name>
<accession>A0ABP1DJW7</accession>
<sequence length="167" mass="18350">MTHKDLRQAELTVRQRLEATQKHAEVELQTYQQRARKSGWSVNAAIGAQILFGALTTGISAATTGRQSSIATSILGGLSTMAASYLAKARGSGEPEASRARSRELEHFGRDIEGFLLDHGNAVGSVFDDRIARFRRRFEEIMGNDRSDRIGDFTSASTEKKKHDSPV</sequence>
<dbReference type="EMBL" id="OZ037947">
    <property type="protein sequence ID" value="CAL1707338.1"/>
    <property type="molecule type" value="Genomic_DNA"/>
</dbReference>
<feature type="domain" description="SMODS and SLOG-associating 2TM effector" evidence="2">
    <location>
        <begin position="24"/>
        <end position="144"/>
    </location>
</feature>
<evidence type="ECO:0000313" key="3">
    <source>
        <dbReference type="EMBL" id="CAL1707338.1"/>
    </source>
</evidence>
<proteinExistence type="predicted"/>
<dbReference type="InterPro" id="IPR041622">
    <property type="entry name" value="SLATT_fungi"/>
</dbReference>
<dbReference type="NCBIfam" id="NF033635">
    <property type="entry name" value="SLATT_fungal"/>
    <property type="match status" value="1"/>
</dbReference>
<protein>
    <recommendedName>
        <fullName evidence="2">SMODS and SLOG-associating 2TM effector domain-containing protein</fullName>
    </recommendedName>
</protein>
<dbReference type="Proteomes" id="UP001497453">
    <property type="component" value="Chromosome 4"/>
</dbReference>
<keyword evidence="4" id="KW-1185">Reference proteome</keyword>
<organism evidence="3 4">
    <name type="scientific">Somion occarium</name>
    <dbReference type="NCBI Taxonomy" id="3059160"/>
    <lineage>
        <taxon>Eukaryota</taxon>
        <taxon>Fungi</taxon>
        <taxon>Dikarya</taxon>
        <taxon>Basidiomycota</taxon>
        <taxon>Agaricomycotina</taxon>
        <taxon>Agaricomycetes</taxon>
        <taxon>Polyporales</taxon>
        <taxon>Cerrenaceae</taxon>
        <taxon>Somion</taxon>
    </lineage>
</organism>
<reference evidence="4" key="1">
    <citation type="submission" date="2024-04" db="EMBL/GenBank/DDBJ databases">
        <authorList>
            <person name="Shaw F."/>
            <person name="Minotto A."/>
        </authorList>
    </citation>
    <scope>NUCLEOTIDE SEQUENCE [LARGE SCALE GENOMIC DNA]</scope>
</reference>
<evidence type="ECO:0000313" key="4">
    <source>
        <dbReference type="Proteomes" id="UP001497453"/>
    </source>
</evidence>
<gene>
    <name evidence="3" type="ORF">GFSPODELE1_LOCUS6313</name>
</gene>
<dbReference type="Pfam" id="PF18142">
    <property type="entry name" value="SLATT_fungal"/>
    <property type="match status" value="1"/>
</dbReference>
<feature type="compositionally biased region" description="Basic and acidic residues" evidence="1">
    <location>
        <begin position="158"/>
        <end position="167"/>
    </location>
</feature>
<evidence type="ECO:0000256" key="1">
    <source>
        <dbReference type="SAM" id="MobiDB-lite"/>
    </source>
</evidence>
<feature type="region of interest" description="Disordered" evidence="1">
    <location>
        <begin position="146"/>
        <end position="167"/>
    </location>
</feature>